<feature type="non-terminal residue" evidence="2">
    <location>
        <position position="169"/>
    </location>
</feature>
<evidence type="ECO:0000313" key="3">
    <source>
        <dbReference type="Proteomes" id="UP000257109"/>
    </source>
</evidence>
<proteinExistence type="predicted"/>
<reference evidence="2" key="1">
    <citation type="submission" date="2018-05" db="EMBL/GenBank/DDBJ databases">
        <title>Draft genome of Mucuna pruriens seed.</title>
        <authorList>
            <person name="Nnadi N.E."/>
            <person name="Vos R."/>
            <person name="Hasami M.H."/>
            <person name="Devisetty U.K."/>
            <person name="Aguiy J.C."/>
        </authorList>
    </citation>
    <scope>NUCLEOTIDE SEQUENCE [LARGE SCALE GENOMIC DNA]</scope>
    <source>
        <strain evidence="2">JCA_2017</strain>
    </source>
</reference>
<accession>A0A371GNW3</accession>
<dbReference type="Proteomes" id="UP000257109">
    <property type="component" value="Unassembled WGS sequence"/>
</dbReference>
<feature type="domain" description="Transposase (putative) gypsy type" evidence="1">
    <location>
        <begin position="56"/>
        <end position="103"/>
    </location>
</feature>
<sequence>LLEGVISVIHLVGPWSIEVLPCRLDENVCKGPSESVCERPGEGGRCYTYLYGTLALKLGIKVPFLAFECSVLRIFNVAPTQIHPNSWAFICAFEVLCDEIEKSSSLKTDFLEFPMLGTTPTFSLIELKKQVVNNVPSPVVLEVIPASTCVVTSRILKATSVSPIVEDVL</sequence>
<protein>
    <recommendedName>
        <fullName evidence="1">Transposase (putative) gypsy type domain-containing protein</fullName>
    </recommendedName>
</protein>
<gene>
    <name evidence="2" type="ORF">CR513_25695</name>
</gene>
<organism evidence="2 3">
    <name type="scientific">Mucuna pruriens</name>
    <name type="common">Velvet bean</name>
    <name type="synonym">Dolichos pruriens</name>
    <dbReference type="NCBI Taxonomy" id="157652"/>
    <lineage>
        <taxon>Eukaryota</taxon>
        <taxon>Viridiplantae</taxon>
        <taxon>Streptophyta</taxon>
        <taxon>Embryophyta</taxon>
        <taxon>Tracheophyta</taxon>
        <taxon>Spermatophyta</taxon>
        <taxon>Magnoliopsida</taxon>
        <taxon>eudicotyledons</taxon>
        <taxon>Gunneridae</taxon>
        <taxon>Pentapetalae</taxon>
        <taxon>rosids</taxon>
        <taxon>fabids</taxon>
        <taxon>Fabales</taxon>
        <taxon>Fabaceae</taxon>
        <taxon>Papilionoideae</taxon>
        <taxon>50 kb inversion clade</taxon>
        <taxon>NPAAA clade</taxon>
        <taxon>indigoferoid/millettioid clade</taxon>
        <taxon>Phaseoleae</taxon>
        <taxon>Mucuna</taxon>
    </lineage>
</organism>
<evidence type="ECO:0000259" key="1">
    <source>
        <dbReference type="Pfam" id="PF04195"/>
    </source>
</evidence>
<feature type="non-terminal residue" evidence="2">
    <location>
        <position position="1"/>
    </location>
</feature>
<dbReference type="AlphaFoldDB" id="A0A371GNW3"/>
<name>A0A371GNW3_MUCPR</name>
<keyword evidence="3" id="KW-1185">Reference proteome</keyword>
<dbReference type="OrthoDB" id="685909at2759"/>
<dbReference type="EMBL" id="QJKJ01004926">
    <property type="protein sequence ID" value="RDX92216.1"/>
    <property type="molecule type" value="Genomic_DNA"/>
</dbReference>
<evidence type="ECO:0000313" key="2">
    <source>
        <dbReference type="EMBL" id="RDX92216.1"/>
    </source>
</evidence>
<dbReference type="InterPro" id="IPR007321">
    <property type="entry name" value="Transposase_28"/>
</dbReference>
<comment type="caution">
    <text evidence="2">The sequence shown here is derived from an EMBL/GenBank/DDBJ whole genome shotgun (WGS) entry which is preliminary data.</text>
</comment>
<dbReference type="Pfam" id="PF04195">
    <property type="entry name" value="Transposase_28"/>
    <property type="match status" value="1"/>
</dbReference>